<proteinExistence type="predicted"/>
<dbReference type="SMART" id="SM00184">
    <property type="entry name" value="RING"/>
    <property type="match status" value="2"/>
</dbReference>
<evidence type="ECO:0000256" key="4">
    <source>
        <dbReference type="ARBA" id="ARBA00022723"/>
    </source>
</evidence>
<protein>
    <recommendedName>
        <fullName evidence="2">RBR-type E3 ubiquitin transferase</fullName>
        <ecNumber evidence="2">2.3.2.31</ecNumber>
    </recommendedName>
</protein>
<dbReference type="InterPro" id="IPR013083">
    <property type="entry name" value="Znf_RING/FYVE/PHD"/>
</dbReference>
<feature type="domain" description="RING-type" evidence="11">
    <location>
        <begin position="64"/>
        <end position="267"/>
    </location>
</feature>
<organism evidence="12 13">
    <name type="scientific">Entamoeba histolytica</name>
    <dbReference type="NCBI Taxonomy" id="5759"/>
    <lineage>
        <taxon>Eukaryota</taxon>
        <taxon>Amoebozoa</taxon>
        <taxon>Evosea</taxon>
        <taxon>Archamoebae</taxon>
        <taxon>Mastigamoebida</taxon>
        <taxon>Entamoebidae</taxon>
        <taxon>Entamoeba</taxon>
    </lineage>
</organism>
<evidence type="ECO:0000256" key="5">
    <source>
        <dbReference type="ARBA" id="ARBA00022737"/>
    </source>
</evidence>
<dbReference type="InterPro" id="IPR001841">
    <property type="entry name" value="Znf_RING"/>
</dbReference>
<dbReference type="Proteomes" id="UP000078387">
    <property type="component" value="Unassembled WGS sequence"/>
</dbReference>
<dbReference type="Gene3D" id="3.30.40.10">
    <property type="entry name" value="Zinc/RING finger domain, C3HC4 (zinc finger)"/>
    <property type="match status" value="1"/>
</dbReference>
<dbReference type="Gene3D" id="1.20.120.1750">
    <property type="match status" value="1"/>
</dbReference>
<dbReference type="GO" id="GO:0008270">
    <property type="term" value="F:zinc ion binding"/>
    <property type="evidence" value="ECO:0007669"/>
    <property type="project" value="UniProtKB-KW"/>
</dbReference>
<dbReference type="InterPro" id="IPR044066">
    <property type="entry name" value="TRIAD_supradom"/>
</dbReference>
<comment type="catalytic activity">
    <reaction evidence="1">
        <text>[E2 ubiquitin-conjugating enzyme]-S-ubiquitinyl-L-cysteine + [acceptor protein]-L-lysine = [E2 ubiquitin-conjugating enzyme]-L-cysteine + [acceptor protein]-N(6)-ubiquitinyl-L-lysine.</text>
        <dbReference type="EC" id="2.3.2.31"/>
    </reaction>
</comment>
<gene>
    <name evidence="12" type="ORF">CL6EHI_080850</name>
</gene>
<dbReference type="CDD" id="cd20335">
    <property type="entry name" value="BRcat_RBR"/>
    <property type="match status" value="1"/>
</dbReference>
<dbReference type="PANTHER" id="PTHR11685">
    <property type="entry name" value="RBR FAMILY RING FINGER AND IBR DOMAIN-CONTAINING"/>
    <property type="match status" value="1"/>
</dbReference>
<name>A0A5K1TZ59_ENTHI</name>
<dbReference type="SUPFAM" id="SSF57850">
    <property type="entry name" value="RING/U-box"/>
    <property type="match status" value="3"/>
</dbReference>
<evidence type="ECO:0000259" key="10">
    <source>
        <dbReference type="PROSITE" id="PS50089"/>
    </source>
</evidence>
<comment type="caution">
    <text evidence="12">The sequence shown here is derived from an EMBL/GenBank/DDBJ whole genome shotgun (WGS) entry which is preliminary data.</text>
</comment>
<keyword evidence="6 9" id="KW-0863">Zinc-finger</keyword>
<keyword evidence="5" id="KW-0677">Repeat</keyword>
<dbReference type="InterPro" id="IPR031127">
    <property type="entry name" value="E3_UB_ligase_RBR"/>
</dbReference>
<evidence type="ECO:0000256" key="8">
    <source>
        <dbReference type="ARBA" id="ARBA00022833"/>
    </source>
</evidence>
<dbReference type="Pfam" id="PF22191">
    <property type="entry name" value="IBR_1"/>
    <property type="match status" value="1"/>
</dbReference>
<dbReference type="SMART" id="SM00647">
    <property type="entry name" value="IBR"/>
    <property type="match status" value="2"/>
</dbReference>
<dbReference type="VEuPathDB" id="AmoebaDB:EHI5A_026300"/>
<feature type="domain" description="RING-type" evidence="10">
    <location>
        <begin position="68"/>
        <end position="111"/>
    </location>
</feature>
<keyword evidence="8" id="KW-0862">Zinc</keyword>
<dbReference type="VEuPathDB" id="AmoebaDB:KM1_026420"/>
<evidence type="ECO:0000256" key="1">
    <source>
        <dbReference type="ARBA" id="ARBA00001798"/>
    </source>
</evidence>
<evidence type="ECO:0000256" key="6">
    <source>
        <dbReference type="ARBA" id="ARBA00022771"/>
    </source>
</evidence>
<dbReference type="OMA" id="GAICQMD"/>
<evidence type="ECO:0000256" key="3">
    <source>
        <dbReference type="ARBA" id="ARBA00022679"/>
    </source>
</evidence>
<dbReference type="PROSITE" id="PS50089">
    <property type="entry name" value="ZF_RING_2"/>
    <property type="match status" value="1"/>
</dbReference>
<evidence type="ECO:0000313" key="12">
    <source>
        <dbReference type="EMBL" id="GAT98740.1"/>
    </source>
</evidence>
<dbReference type="GO" id="GO:0016567">
    <property type="term" value="P:protein ubiquitination"/>
    <property type="evidence" value="ECO:0007669"/>
    <property type="project" value="InterPro"/>
</dbReference>
<evidence type="ECO:0000256" key="2">
    <source>
        <dbReference type="ARBA" id="ARBA00012251"/>
    </source>
</evidence>
<dbReference type="AlphaFoldDB" id="A0A5K1TZ59"/>
<dbReference type="VEuPathDB" id="AmoebaDB:EHI8A_187050"/>
<evidence type="ECO:0000313" key="13">
    <source>
        <dbReference type="Proteomes" id="UP000078387"/>
    </source>
</evidence>
<evidence type="ECO:0000256" key="9">
    <source>
        <dbReference type="PROSITE-ProRule" id="PRU00175"/>
    </source>
</evidence>
<dbReference type="GO" id="GO:0061630">
    <property type="term" value="F:ubiquitin protein ligase activity"/>
    <property type="evidence" value="ECO:0007669"/>
    <property type="project" value="UniProtKB-EC"/>
</dbReference>
<dbReference type="FunFam" id="1.20.120.1750:FF:000023">
    <property type="entry name" value="RBR-type E3 ubiquitin transferase"/>
    <property type="match status" value="1"/>
</dbReference>
<dbReference type="EC" id="2.3.2.31" evidence="2"/>
<dbReference type="Pfam" id="PF01485">
    <property type="entry name" value="IBR"/>
    <property type="match status" value="1"/>
</dbReference>
<dbReference type="VEuPathDB" id="AmoebaDB:EHI7A_170180"/>
<sequence length="267" mass="32227">MTYNFYSKNKNEQKTKKEQMNDMTHSIYKLDLNEFVKLSEEKQKEILCECVENYRKENQKNNKEMFCCSVCYEEYTYKETFINECGHRFCIKCWRENIIQQIQSDWHQVHCMEQGCNCVVKIEDIMTHCLIQDICMLNMYCERLTFKTFEDNICECPKCRCEMITFEKEYKTTCPRCKYLFCRKCGENWHEGKSCDEWKRNKEQEQEDLKWINQNTKKCPSCGDRIQKNGGCNHMTCKCGYQFCWLCGVKYSSDHWTNNTTGCKQFT</sequence>
<evidence type="ECO:0000259" key="11">
    <source>
        <dbReference type="PROSITE" id="PS51873"/>
    </source>
</evidence>
<dbReference type="VEuPathDB" id="AmoebaDB:EHI_080850"/>
<dbReference type="EMBL" id="BDEQ01000001">
    <property type="protein sequence ID" value="GAT98740.1"/>
    <property type="molecule type" value="Genomic_DNA"/>
</dbReference>
<keyword evidence="7" id="KW-0833">Ubl conjugation pathway</keyword>
<dbReference type="InterPro" id="IPR002867">
    <property type="entry name" value="IBR_dom"/>
</dbReference>
<accession>A0A5K1TZ59</accession>
<evidence type="ECO:0000256" key="7">
    <source>
        <dbReference type="ARBA" id="ARBA00022786"/>
    </source>
</evidence>
<keyword evidence="4" id="KW-0479">Metal-binding</keyword>
<reference evidence="12 13" key="1">
    <citation type="submission" date="2016-05" db="EMBL/GenBank/DDBJ databases">
        <title>First whole genome sequencing of Entamoeba histolytica HM1:IMSS-clone-6.</title>
        <authorList>
            <person name="Mukherjee Avik.K."/>
            <person name="Izumyama S."/>
            <person name="Nakada-Tsukui K."/>
            <person name="Nozaki T."/>
        </authorList>
    </citation>
    <scope>NUCLEOTIDE SEQUENCE [LARGE SCALE GENOMIC DNA]</scope>
    <source>
        <strain evidence="12 13">HM1:IMSS clone 6</strain>
    </source>
</reference>
<keyword evidence="3" id="KW-0808">Transferase</keyword>
<dbReference type="PROSITE" id="PS51873">
    <property type="entry name" value="TRIAD"/>
    <property type="match status" value="1"/>
</dbReference>